<dbReference type="CDD" id="cd00104">
    <property type="entry name" value="KAZAL_FS"/>
    <property type="match status" value="1"/>
</dbReference>
<gene>
    <name evidence="3" type="ORF">MRATA1EN1_LOCUS19618</name>
</gene>
<accession>A0ABN8ZEM9</accession>
<name>A0ABN8ZEM9_RANTA</name>
<evidence type="ECO:0000313" key="4">
    <source>
        <dbReference type="Proteomes" id="UP001176941"/>
    </source>
</evidence>
<protein>
    <recommendedName>
        <fullName evidence="2">Kazal-like domain-containing protein</fullName>
    </recommendedName>
</protein>
<dbReference type="Proteomes" id="UP001176941">
    <property type="component" value="Chromosome 3"/>
</dbReference>
<keyword evidence="4" id="KW-1185">Reference proteome</keyword>
<dbReference type="Gene3D" id="3.30.60.30">
    <property type="match status" value="1"/>
</dbReference>
<evidence type="ECO:0000256" key="1">
    <source>
        <dbReference type="SAM" id="SignalP"/>
    </source>
</evidence>
<evidence type="ECO:0000313" key="3">
    <source>
        <dbReference type="EMBL" id="CAI9170656.1"/>
    </source>
</evidence>
<organism evidence="3 4">
    <name type="scientific">Rangifer tarandus platyrhynchus</name>
    <name type="common">Svalbard reindeer</name>
    <dbReference type="NCBI Taxonomy" id="3082113"/>
    <lineage>
        <taxon>Eukaryota</taxon>
        <taxon>Metazoa</taxon>
        <taxon>Chordata</taxon>
        <taxon>Craniata</taxon>
        <taxon>Vertebrata</taxon>
        <taxon>Euteleostomi</taxon>
        <taxon>Mammalia</taxon>
        <taxon>Eutheria</taxon>
        <taxon>Laurasiatheria</taxon>
        <taxon>Artiodactyla</taxon>
        <taxon>Ruminantia</taxon>
        <taxon>Pecora</taxon>
        <taxon>Cervidae</taxon>
        <taxon>Odocoileinae</taxon>
        <taxon>Rangifer</taxon>
    </lineage>
</organism>
<feature type="chain" id="PRO_5045555989" description="Kazal-like domain-containing protein" evidence="1">
    <location>
        <begin position="25"/>
        <end position="87"/>
    </location>
</feature>
<dbReference type="PROSITE" id="PS51465">
    <property type="entry name" value="KAZAL_2"/>
    <property type="match status" value="1"/>
</dbReference>
<dbReference type="InterPro" id="IPR036058">
    <property type="entry name" value="Kazal_dom_sf"/>
</dbReference>
<dbReference type="PROSITE" id="PS00282">
    <property type="entry name" value="KAZAL_1"/>
    <property type="match status" value="1"/>
</dbReference>
<feature type="domain" description="Kazal-like" evidence="2">
    <location>
        <begin position="31"/>
        <end position="87"/>
    </location>
</feature>
<dbReference type="Pfam" id="PF00050">
    <property type="entry name" value="Kazal_1"/>
    <property type="match status" value="1"/>
</dbReference>
<dbReference type="PANTHER" id="PTHR21312">
    <property type="entry name" value="SERINE PROTEASE INHIBITOR"/>
    <property type="match status" value="1"/>
</dbReference>
<dbReference type="SUPFAM" id="SSF100895">
    <property type="entry name" value="Kazal-type serine protease inhibitors"/>
    <property type="match status" value="1"/>
</dbReference>
<feature type="signal peptide" evidence="1">
    <location>
        <begin position="1"/>
        <end position="24"/>
    </location>
</feature>
<sequence>MSFFSSRIKAIFNIFFAFLLCSEAFLRYKINMDKTNCMWFILSSYVCTGEHEPVCATNGQTYRNICMLCSEKMLLRKNFEVAHFGVC</sequence>
<reference evidence="3" key="1">
    <citation type="submission" date="2023-04" db="EMBL/GenBank/DDBJ databases">
        <authorList>
            <consortium name="ELIXIR-Norway"/>
        </authorList>
    </citation>
    <scope>NUCLEOTIDE SEQUENCE [LARGE SCALE GENOMIC DNA]</scope>
</reference>
<dbReference type="InterPro" id="IPR002350">
    <property type="entry name" value="Kazal_dom"/>
</dbReference>
<dbReference type="EMBL" id="OX459939">
    <property type="protein sequence ID" value="CAI9170656.1"/>
    <property type="molecule type" value="Genomic_DNA"/>
</dbReference>
<dbReference type="SMART" id="SM00280">
    <property type="entry name" value="KAZAL"/>
    <property type="match status" value="1"/>
</dbReference>
<proteinExistence type="predicted"/>
<evidence type="ECO:0000259" key="2">
    <source>
        <dbReference type="PROSITE" id="PS51465"/>
    </source>
</evidence>
<dbReference type="PANTHER" id="PTHR21312:SF30">
    <property type="entry name" value="SERINE PROTEASE INHIBITOR KAZAL-TYPE 11-RELATED"/>
    <property type="match status" value="1"/>
</dbReference>
<keyword evidence="1" id="KW-0732">Signal</keyword>